<proteinExistence type="predicted"/>
<dbReference type="Proteomes" id="UP000706926">
    <property type="component" value="Unassembled WGS sequence"/>
</dbReference>
<dbReference type="EMBL" id="JAGGKI010000010">
    <property type="protein sequence ID" value="MBP1894735.1"/>
    <property type="molecule type" value="Genomic_DNA"/>
</dbReference>
<keyword evidence="2" id="KW-1185">Reference proteome</keyword>
<evidence type="ECO:0000313" key="2">
    <source>
        <dbReference type="Proteomes" id="UP000706926"/>
    </source>
</evidence>
<sequence length="246" mass="27909">MDVLQSGLYSDFVWSHNQVSASGCNQVFLLIEWRGGVLGPKLPAKGSKQLLADQVQLHLQLGERVQLGRMYGCEGEMLNDRNLSLSLGTLSEGKVRRLVLDLSVGPRPSGVYPIVTMLWTYLDVIKQKMVLQPSRTIPLQFSNSTALIKRSPDDRVEKALKLLQNPMIVEQARQEMQRGKLAEGEAIILRRADEMLLYAARLEDADYLKEAEALYRLSTLYLDTYRKFRSRIAKRQGLKTYSDASY</sequence>
<evidence type="ECO:0000313" key="1">
    <source>
        <dbReference type="EMBL" id="MBP1894735.1"/>
    </source>
</evidence>
<dbReference type="RefSeq" id="WP_276825055.1">
    <property type="nucleotide sequence ID" value="NZ_CP139098.1"/>
</dbReference>
<gene>
    <name evidence="1" type="ORF">J2Z18_003841</name>
</gene>
<dbReference type="GeneID" id="95405775"/>
<reference evidence="1 2" key="1">
    <citation type="submission" date="2021-03" db="EMBL/GenBank/DDBJ databases">
        <title>Genomic Encyclopedia of Type Strains, Phase IV (KMG-IV): sequencing the most valuable type-strain genomes for metagenomic binning, comparative biology and taxonomic classification.</title>
        <authorList>
            <person name="Goeker M."/>
        </authorList>
    </citation>
    <scope>NUCLEOTIDE SEQUENCE [LARGE SCALE GENOMIC DNA]</scope>
    <source>
        <strain evidence="1 2">DSM 15596</strain>
    </source>
</reference>
<name>A0ABS4FEQ4_9BACL</name>
<accession>A0ABS4FEQ4</accession>
<protein>
    <submittedName>
        <fullName evidence="1">Uncharacterized protein</fullName>
    </submittedName>
</protein>
<organism evidence="1 2">
    <name type="scientific">Paenibacillus lactis</name>
    <dbReference type="NCBI Taxonomy" id="228574"/>
    <lineage>
        <taxon>Bacteria</taxon>
        <taxon>Bacillati</taxon>
        <taxon>Bacillota</taxon>
        <taxon>Bacilli</taxon>
        <taxon>Bacillales</taxon>
        <taxon>Paenibacillaceae</taxon>
        <taxon>Paenibacillus</taxon>
    </lineage>
</organism>
<comment type="caution">
    <text evidence="1">The sequence shown here is derived from an EMBL/GenBank/DDBJ whole genome shotgun (WGS) entry which is preliminary data.</text>
</comment>